<dbReference type="GO" id="GO:0016020">
    <property type="term" value="C:membrane"/>
    <property type="evidence" value="ECO:0007669"/>
    <property type="project" value="UniProtKB-SubCell"/>
</dbReference>
<evidence type="ECO:0000256" key="6">
    <source>
        <dbReference type="ARBA" id="ARBA00023180"/>
    </source>
</evidence>
<dbReference type="PANTHER" id="PTHR11923:SF55">
    <property type="entry name" value="SCAVENGER RECEPTOR (CD36 FAMILY) RELATED"/>
    <property type="match status" value="1"/>
</dbReference>
<comment type="similarity">
    <text evidence="2">Belongs to the CD36 family.</text>
</comment>
<keyword evidence="6" id="KW-0325">Glycoprotein</keyword>
<dbReference type="Pfam" id="PF01130">
    <property type="entry name" value="CD36"/>
    <property type="match status" value="1"/>
</dbReference>
<evidence type="ECO:0000256" key="3">
    <source>
        <dbReference type="ARBA" id="ARBA00022692"/>
    </source>
</evidence>
<keyword evidence="3 7" id="KW-0812">Transmembrane</keyword>
<dbReference type="PANTHER" id="PTHR11923">
    <property type="entry name" value="SCAVENGER RECEPTOR CLASS B TYPE-1 SR-B1"/>
    <property type="match status" value="1"/>
</dbReference>
<evidence type="ECO:0000313" key="8">
    <source>
        <dbReference type="Proteomes" id="UP000492821"/>
    </source>
</evidence>
<keyword evidence="5 7" id="KW-0472">Membrane</keyword>
<feature type="transmembrane region" description="Helical" evidence="7">
    <location>
        <begin position="545"/>
        <end position="570"/>
    </location>
</feature>
<reference evidence="8" key="1">
    <citation type="journal article" date="2013" name="Genetics">
        <title>The draft genome and transcriptome of Panagrellus redivivus are shaped by the harsh demands of a free-living lifestyle.</title>
        <authorList>
            <person name="Srinivasan J."/>
            <person name="Dillman A.R."/>
            <person name="Macchietto M.G."/>
            <person name="Heikkinen L."/>
            <person name="Lakso M."/>
            <person name="Fracchia K.M."/>
            <person name="Antoshechkin I."/>
            <person name="Mortazavi A."/>
            <person name="Wong G."/>
            <person name="Sternberg P.W."/>
        </authorList>
    </citation>
    <scope>NUCLEOTIDE SEQUENCE [LARGE SCALE GENOMIC DNA]</scope>
    <source>
        <strain evidence="8">MT8872</strain>
    </source>
</reference>
<evidence type="ECO:0000256" key="2">
    <source>
        <dbReference type="ARBA" id="ARBA00010532"/>
    </source>
</evidence>
<proteinExistence type="inferred from homology"/>
<dbReference type="GO" id="GO:0005737">
    <property type="term" value="C:cytoplasm"/>
    <property type="evidence" value="ECO:0007669"/>
    <property type="project" value="TreeGrafter"/>
</dbReference>
<dbReference type="PRINTS" id="PR01609">
    <property type="entry name" value="CD36FAMILY"/>
</dbReference>
<keyword evidence="4 7" id="KW-1133">Transmembrane helix</keyword>
<dbReference type="WBParaSite" id="Pan_g17664.t1">
    <property type="protein sequence ID" value="Pan_g17664.t1"/>
    <property type="gene ID" value="Pan_g17664"/>
</dbReference>
<evidence type="ECO:0000256" key="4">
    <source>
        <dbReference type="ARBA" id="ARBA00022989"/>
    </source>
</evidence>
<feature type="transmembrane region" description="Helical" evidence="7">
    <location>
        <begin position="26"/>
        <end position="48"/>
    </location>
</feature>
<protein>
    <submittedName>
        <fullName evidence="9">CD36 family protein</fullName>
    </submittedName>
</protein>
<organism evidence="8 9">
    <name type="scientific">Panagrellus redivivus</name>
    <name type="common">Microworm</name>
    <dbReference type="NCBI Taxonomy" id="6233"/>
    <lineage>
        <taxon>Eukaryota</taxon>
        <taxon>Metazoa</taxon>
        <taxon>Ecdysozoa</taxon>
        <taxon>Nematoda</taxon>
        <taxon>Chromadorea</taxon>
        <taxon>Rhabditida</taxon>
        <taxon>Tylenchina</taxon>
        <taxon>Panagrolaimomorpha</taxon>
        <taxon>Panagrolaimoidea</taxon>
        <taxon>Panagrolaimidae</taxon>
        <taxon>Panagrellus</taxon>
    </lineage>
</organism>
<reference evidence="9" key="2">
    <citation type="submission" date="2020-10" db="UniProtKB">
        <authorList>
            <consortium name="WormBaseParasite"/>
        </authorList>
    </citation>
    <scope>IDENTIFICATION</scope>
</reference>
<evidence type="ECO:0000256" key="1">
    <source>
        <dbReference type="ARBA" id="ARBA00004370"/>
    </source>
</evidence>
<evidence type="ECO:0000256" key="7">
    <source>
        <dbReference type="SAM" id="Phobius"/>
    </source>
</evidence>
<name>A0A7E4V869_PANRE</name>
<sequence>MAKDSITISDPDPGSIASKKSSCCSCLTFVLILTIFFVISALFFWIAYPYVFNAIFLSTLRLKVGSDGMPSFSTFMWAKPPVRVLMKFYMWNLTNPEEVFYYGAKPSVVEIGPFSVWETEQKREYEFNHDQTRVWYKNYKKYIFDESESCEICTYDAKISMTNLIGYGTMADLADPQYNVSNSIRQLFAFGGMLLGESPFIIKNFGDIVFDGYADNMLSAAHSELVYEVSKALNQTHFNKTTFIPVPVPDMAKMAFFYGYNNTNDEEYVIETGKSDIKQLGRIVSWANQTELPSDWYSTDQCRMINGTDSGSFQAHGIGKNDRLDIFLSFFCRSLYLEFNRETDVKGVSTYEFVTPMSVFDTTIEENRGMRYPNTEKINYAPQWPDCPPKDPNVTCSGDIDCGVYENLCHDCCDGSFVDDTYLLPPGLFPVKCYPGKFKSPPFTVVFSAPHYAYSPPELRETIIGMNPSLPDHIPIKIKYEPNAGVPLEVTIQFQVATPMYRSPEFVYSSHLANVLLPFMWVSSSGTVEGEVFDNIKLGFKTVPIIILAVKIFATVAAVFFGVVALGLLWRRRTQNGKVTPVVPSNGRVIEENGLTTV</sequence>
<dbReference type="AlphaFoldDB" id="A0A7E4V869"/>
<comment type="subcellular location">
    <subcellularLocation>
        <location evidence="1">Membrane</location>
    </subcellularLocation>
</comment>
<dbReference type="Proteomes" id="UP000492821">
    <property type="component" value="Unassembled WGS sequence"/>
</dbReference>
<evidence type="ECO:0000313" key="9">
    <source>
        <dbReference type="WBParaSite" id="Pan_g17664.t1"/>
    </source>
</evidence>
<evidence type="ECO:0000256" key="5">
    <source>
        <dbReference type="ARBA" id="ARBA00023136"/>
    </source>
</evidence>
<dbReference type="InterPro" id="IPR002159">
    <property type="entry name" value="CD36_fam"/>
</dbReference>
<dbReference type="GO" id="GO:0005044">
    <property type="term" value="F:scavenger receptor activity"/>
    <property type="evidence" value="ECO:0007669"/>
    <property type="project" value="TreeGrafter"/>
</dbReference>
<accession>A0A7E4V869</accession>
<keyword evidence="8" id="KW-1185">Reference proteome</keyword>